<dbReference type="Pfam" id="PF05795">
    <property type="entry name" value="Plasmodium_Vir"/>
    <property type="match status" value="2"/>
</dbReference>
<feature type="compositionally biased region" description="Polar residues" evidence="1">
    <location>
        <begin position="254"/>
        <end position="265"/>
    </location>
</feature>
<proteinExistence type="predicted"/>
<dbReference type="Proteomes" id="UP000242942">
    <property type="component" value="Unassembled WGS sequence"/>
</dbReference>
<feature type="region of interest" description="Disordered" evidence="1">
    <location>
        <begin position="245"/>
        <end position="266"/>
    </location>
</feature>
<gene>
    <name evidence="2" type="primary">PocGH01_00198900</name>
    <name evidence="2" type="ORF">POCGH01_00198900</name>
</gene>
<sequence>MPGEHPKGPNVFSGMHLSTLPSEKFYNDIKKENSDLSDYSHLCDTSNVYNYPNEAKKICEKILRYLHKYPVLKDDNTGYDVCKLLNYWIYDTLAENFGAENTTKIEHAFGSLQMIWSYPNPKLQKTSYYNKCKPDFNIFKEHDWKNIRELYEYYVDYSTLYGLAKSFDDECEYYKKIEAKKTLYEHFGNSCLTNEYKCPQLYDKCQNYNPEKVLSDLPCHGRIAAQRAASAKSLAKAHHLEQSQRHVHRVQPVSHPSSTGLTEQNPDIGRTVGHSVLGVAPVLLTATALYRYTPVGSWFRKLGGYNQSDISDMDGFSSYTQESGDIFADSAANYISYQPI</sequence>
<evidence type="ECO:0000256" key="1">
    <source>
        <dbReference type="SAM" id="MobiDB-lite"/>
    </source>
</evidence>
<dbReference type="OrthoDB" id="381989at2759"/>
<dbReference type="AlphaFoldDB" id="A0A1D3JF25"/>
<reference evidence="2 3" key="1">
    <citation type="submission" date="2016-06" db="EMBL/GenBank/DDBJ databases">
        <authorList>
            <consortium name="Pathogen Informatics"/>
        </authorList>
    </citation>
    <scope>NUCLEOTIDE SEQUENCE [LARGE SCALE GENOMIC DNA]</scope>
    <source>
        <strain evidence="2">PocGH01</strain>
    </source>
</reference>
<evidence type="ECO:0000313" key="3">
    <source>
        <dbReference type="Proteomes" id="UP000242942"/>
    </source>
</evidence>
<name>A0A1D3JF25_PLAOA</name>
<dbReference type="VEuPathDB" id="PlasmoDB:PocGH01_00198900"/>
<organism evidence="2 3">
    <name type="scientific">Plasmodium ovale</name>
    <name type="common">malaria parasite P. ovale</name>
    <dbReference type="NCBI Taxonomy" id="36330"/>
    <lineage>
        <taxon>Eukaryota</taxon>
        <taxon>Sar</taxon>
        <taxon>Alveolata</taxon>
        <taxon>Apicomplexa</taxon>
        <taxon>Aconoidasida</taxon>
        <taxon>Haemosporida</taxon>
        <taxon>Plasmodiidae</taxon>
        <taxon>Plasmodium</taxon>
        <taxon>Plasmodium (Plasmodium)</taxon>
    </lineage>
</organism>
<accession>A0A1D3JF25</accession>
<dbReference type="VEuPathDB" id="PlasmoDB:POWCR01_000013900"/>
<dbReference type="EMBL" id="FLRI01000483">
    <property type="protein sequence ID" value="SBT84460.1"/>
    <property type="molecule type" value="Genomic_DNA"/>
</dbReference>
<protein>
    <submittedName>
        <fullName evidence="2">PIR protein</fullName>
    </submittedName>
</protein>
<dbReference type="InterPro" id="IPR008780">
    <property type="entry name" value="Plasmodium_Vir"/>
</dbReference>
<keyword evidence="3" id="KW-1185">Reference proteome</keyword>
<evidence type="ECO:0000313" key="2">
    <source>
        <dbReference type="EMBL" id="SBT84460.1"/>
    </source>
</evidence>